<organism evidence="2 3">
    <name type="scientific">Dichotomopilus funicola</name>
    <dbReference type="NCBI Taxonomy" id="1934379"/>
    <lineage>
        <taxon>Eukaryota</taxon>
        <taxon>Fungi</taxon>
        <taxon>Dikarya</taxon>
        <taxon>Ascomycota</taxon>
        <taxon>Pezizomycotina</taxon>
        <taxon>Sordariomycetes</taxon>
        <taxon>Sordariomycetidae</taxon>
        <taxon>Sordariales</taxon>
        <taxon>Chaetomiaceae</taxon>
        <taxon>Dichotomopilus</taxon>
    </lineage>
</organism>
<accession>A0AAN6V0A1</accession>
<evidence type="ECO:0000313" key="2">
    <source>
        <dbReference type="EMBL" id="KAK4142423.1"/>
    </source>
</evidence>
<feature type="compositionally biased region" description="Acidic residues" evidence="1">
    <location>
        <begin position="464"/>
        <end position="479"/>
    </location>
</feature>
<evidence type="ECO:0000256" key="1">
    <source>
        <dbReference type="SAM" id="MobiDB-lite"/>
    </source>
</evidence>
<keyword evidence="3" id="KW-1185">Reference proteome</keyword>
<name>A0AAN6V0A1_9PEZI</name>
<evidence type="ECO:0008006" key="4">
    <source>
        <dbReference type="Google" id="ProtNLM"/>
    </source>
</evidence>
<feature type="compositionally biased region" description="Pro residues" evidence="1">
    <location>
        <begin position="549"/>
        <end position="564"/>
    </location>
</feature>
<reference evidence="2" key="1">
    <citation type="journal article" date="2023" name="Mol. Phylogenet. Evol.">
        <title>Genome-scale phylogeny and comparative genomics of the fungal order Sordariales.</title>
        <authorList>
            <person name="Hensen N."/>
            <person name="Bonometti L."/>
            <person name="Westerberg I."/>
            <person name="Brannstrom I.O."/>
            <person name="Guillou S."/>
            <person name="Cros-Aarteil S."/>
            <person name="Calhoun S."/>
            <person name="Haridas S."/>
            <person name="Kuo A."/>
            <person name="Mondo S."/>
            <person name="Pangilinan J."/>
            <person name="Riley R."/>
            <person name="LaButti K."/>
            <person name="Andreopoulos B."/>
            <person name="Lipzen A."/>
            <person name="Chen C."/>
            <person name="Yan M."/>
            <person name="Daum C."/>
            <person name="Ng V."/>
            <person name="Clum A."/>
            <person name="Steindorff A."/>
            <person name="Ohm R.A."/>
            <person name="Martin F."/>
            <person name="Silar P."/>
            <person name="Natvig D.O."/>
            <person name="Lalanne C."/>
            <person name="Gautier V."/>
            <person name="Ament-Velasquez S.L."/>
            <person name="Kruys A."/>
            <person name="Hutchinson M.I."/>
            <person name="Powell A.J."/>
            <person name="Barry K."/>
            <person name="Miller A.N."/>
            <person name="Grigoriev I.V."/>
            <person name="Debuchy R."/>
            <person name="Gladieux P."/>
            <person name="Hiltunen Thoren M."/>
            <person name="Johannesson H."/>
        </authorList>
    </citation>
    <scope>NUCLEOTIDE SEQUENCE</scope>
    <source>
        <strain evidence="2">CBS 141.50</strain>
    </source>
</reference>
<dbReference type="Proteomes" id="UP001302676">
    <property type="component" value="Unassembled WGS sequence"/>
</dbReference>
<proteinExistence type="predicted"/>
<dbReference type="Gene3D" id="3.40.395.10">
    <property type="entry name" value="Adenoviral Proteinase, Chain A"/>
    <property type="match status" value="1"/>
</dbReference>
<dbReference type="RefSeq" id="XP_062635794.1">
    <property type="nucleotide sequence ID" value="XM_062781157.1"/>
</dbReference>
<feature type="compositionally biased region" description="Polar residues" evidence="1">
    <location>
        <begin position="425"/>
        <end position="437"/>
    </location>
</feature>
<feature type="compositionally biased region" description="Acidic residues" evidence="1">
    <location>
        <begin position="339"/>
        <end position="383"/>
    </location>
</feature>
<dbReference type="SUPFAM" id="SSF54001">
    <property type="entry name" value="Cysteine proteinases"/>
    <property type="match status" value="1"/>
</dbReference>
<feature type="compositionally biased region" description="Low complexity" evidence="1">
    <location>
        <begin position="705"/>
        <end position="744"/>
    </location>
</feature>
<feature type="compositionally biased region" description="Basic and acidic residues" evidence="1">
    <location>
        <begin position="384"/>
        <end position="393"/>
    </location>
</feature>
<feature type="region of interest" description="Disordered" evidence="1">
    <location>
        <begin position="339"/>
        <end position="564"/>
    </location>
</feature>
<protein>
    <recommendedName>
        <fullName evidence="4">Ubiquitin-like protease family profile domain-containing protein</fullName>
    </recommendedName>
</protein>
<gene>
    <name evidence="2" type="ORF">C8A04DRAFT_29872</name>
</gene>
<dbReference type="AlphaFoldDB" id="A0AAN6V0A1"/>
<evidence type="ECO:0000313" key="3">
    <source>
        <dbReference type="Proteomes" id="UP001302676"/>
    </source>
</evidence>
<feature type="compositionally biased region" description="Polar residues" evidence="1">
    <location>
        <begin position="483"/>
        <end position="512"/>
    </location>
</feature>
<dbReference type="InterPro" id="IPR038765">
    <property type="entry name" value="Papain-like_cys_pep_sf"/>
</dbReference>
<reference evidence="2" key="2">
    <citation type="submission" date="2023-05" db="EMBL/GenBank/DDBJ databases">
        <authorList>
            <consortium name="Lawrence Berkeley National Laboratory"/>
            <person name="Steindorff A."/>
            <person name="Hensen N."/>
            <person name="Bonometti L."/>
            <person name="Westerberg I."/>
            <person name="Brannstrom I.O."/>
            <person name="Guillou S."/>
            <person name="Cros-Aarteil S."/>
            <person name="Calhoun S."/>
            <person name="Haridas S."/>
            <person name="Kuo A."/>
            <person name="Mondo S."/>
            <person name="Pangilinan J."/>
            <person name="Riley R."/>
            <person name="Labutti K."/>
            <person name="Andreopoulos B."/>
            <person name="Lipzen A."/>
            <person name="Chen C."/>
            <person name="Yanf M."/>
            <person name="Daum C."/>
            <person name="Ng V."/>
            <person name="Clum A."/>
            <person name="Ohm R."/>
            <person name="Martin F."/>
            <person name="Silar P."/>
            <person name="Natvig D."/>
            <person name="Lalanne C."/>
            <person name="Gautier V."/>
            <person name="Ament-Velasquez S.L."/>
            <person name="Kruys A."/>
            <person name="Hutchinson M.I."/>
            <person name="Powell A.J."/>
            <person name="Barry K."/>
            <person name="Miller A.N."/>
            <person name="Grigoriev I.V."/>
            <person name="Debuchy R."/>
            <person name="Gladieux P."/>
            <person name="Thoren M.H."/>
            <person name="Johannesson H."/>
        </authorList>
    </citation>
    <scope>NUCLEOTIDE SEQUENCE</scope>
    <source>
        <strain evidence="2">CBS 141.50</strain>
    </source>
</reference>
<feature type="region of interest" description="Disordered" evidence="1">
    <location>
        <begin position="661"/>
        <end position="823"/>
    </location>
</feature>
<feature type="compositionally biased region" description="Pro residues" evidence="1">
    <location>
        <begin position="394"/>
        <end position="404"/>
    </location>
</feature>
<sequence length="823" mass="91613">MAGQAADPDWTTQGSRRHLELLRADFGGYNTPAATLQWNLPDNRDLNDDGSKLGNGLINVAGDSRFNEPISKGQLDNSFIWNTYERITRPDLDPTDNLNICRIWADSQDGLLCLRNGWWLSGESIFHLIERLLTYSQDQPQARLGIRTSGHWFVVPDQYLLRVIKRKKQPPQYQSYALGEVEVPGEKQRLRQRFLQAKLTLHISHHNNHWALVIYQRSSNMLYYLDSVECGREIRAMRARRAFQEWLARSNLQDVGYRSRLHIVDLLDQQNKWSCGLHVILNAVAVVRYECLDWWGIPGAPLGNDDERLEYLFDMRNKICDSLHRLMGLYYEYLMEIPDNEDQDEEEDEDEDGDDEEGDEEGEDEAEDGGGDGGDEDEEEDDNSNDKNDKTIDKPPPYRTPSPPQAIMAGETQTNPGQPAVSLHTDITTIPRTNTKASPAPPNRKKAHGDDDDDSEDSNRGDIDSGDGGDEDDDDDDNNANDQTNPSQTAISRQTDLTTIPRINTRASSTPQKPGKTHGDDDDSERDGSEDNDGEDGDDEDDDDEDNPNPNPNPNHLPLLPTPSIPPAPVAYTITKALLRWGPPLSTPSLPRANELATFRQEIRDRHLKRNQWRRPSLIHFATAPDWTREHKKLWDPTNRRILGEVGPRVNGVGDGVVRGVSNGGLTSSGGGGGGGQSFKKAGQGTKRNIEVVDNQVENTKTGDNNTSSQNATTTGTTPAAKRPKPSHLSDNNNHQSQNQNSSQTLPTKPSSQSPRPLKRKRRDDDVDSNNDTAALNTPSRNRTIASTSTRPSPNTRPSASHSHSRGTPSASPHQTGPSQPST</sequence>
<dbReference type="EMBL" id="MU853597">
    <property type="protein sequence ID" value="KAK4142423.1"/>
    <property type="molecule type" value="Genomic_DNA"/>
</dbReference>
<comment type="caution">
    <text evidence="2">The sequence shown here is derived from an EMBL/GenBank/DDBJ whole genome shotgun (WGS) entry which is preliminary data.</text>
</comment>
<feature type="compositionally biased region" description="Polar residues" evidence="1">
    <location>
        <begin position="773"/>
        <end position="823"/>
    </location>
</feature>
<dbReference type="GeneID" id="87817770"/>
<feature type="compositionally biased region" description="Gly residues" evidence="1">
    <location>
        <begin position="667"/>
        <end position="677"/>
    </location>
</feature>
<feature type="compositionally biased region" description="Acidic residues" evidence="1">
    <location>
        <begin position="520"/>
        <end position="547"/>
    </location>
</feature>